<protein>
    <submittedName>
        <fullName evidence="2">Uncharacterized protein</fullName>
    </submittedName>
</protein>
<keyword evidence="3" id="KW-1185">Reference proteome</keyword>
<accession>A0AAV7THA5</accession>
<evidence type="ECO:0000313" key="2">
    <source>
        <dbReference type="EMBL" id="KAJ1175798.1"/>
    </source>
</evidence>
<dbReference type="AlphaFoldDB" id="A0AAV7THA5"/>
<evidence type="ECO:0000313" key="3">
    <source>
        <dbReference type="Proteomes" id="UP001066276"/>
    </source>
</evidence>
<name>A0AAV7THA5_PLEWA</name>
<reference evidence="2" key="1">
    <citation type="journal article" date="2022" name="bioRxiv">
        <title>Sequencing and chromosome-scale assembly of the giantPleurodeles waltlgenome.</title>
        <authorList>
            <person name="Brown T."/>
            <person name="Elewa A."/>
            <person name="Iarovenko S."/>
            <person name="Subramanian E."/>
            <person name="Araus A.J."/>
            <person name="Petzold A."/>
            <person name="Susuki M."/>
            <person name="Suzuki K.-i.T."/>
            <person name="Hayashi T."/>
            <person name="Toyoda A."/>
            <person name="Oliveira C."/>
            <person name="Osipova E."/>
            <person name="Leigh N.D."/>
            <person name="Simon A."/>
            <person name="Yun M.H."/>
        </authorList>
    </citation>
    <scope>NUCLEOTIDE SEQUENCE</scope>
    <source>
        <strain evidence="2">20211129_DDA</strain>
        <tissue evidence="2">Liver</tissue>
    </source>
</reference>
<organism evidence="2 3">
    <name type="scientific">Pleurodeles waltl</name>
    <name type="common">Iberian ribbed newt</name>
    <dbReference type="NCBI Taxonomy" id="8319"/>
    <lineage>
        <taxon>Eukaryota</taxon>
        <taxon>Metazoa</taxon>
        <taxon>Chordata</taxon>
        <taxon>Craniata</taxon>
        <taxon>Vertebrata</taxon>
        <taxon>Euteleostomi</taxon>
        <taxon>Amphibia</taxon>
        <taxon>Batrachia</taxon>
        <taxon>Caudata</taxon>
        <taxon>Salamandroidea</taxon>
        <taxon>Salamandridae</taxon>
        <taxon>Pleurodelinae</taxon>
        <taxon>Pleurodeles</taxon>
    </lineage>
</organism>
<comment type="caution">
    <text evidence="2">The sequence shown here is derived from an EMBL/GenBank/DDBJ whole genome shotgun (WGS) entry which is preliminary data.</text>
</comment>
<dbReference type="EMBL" id="JANPWB010000006">
    <property type="protein sequence ID" value="KAJ1175798.1"/>
    <property type="molecule type" value="Genomic_DNA"/>
</dbReference>
<feature type="region of interest" description="Disordered" evidence="1">
    <location>
        <begin position="42"/>
        <end position="67"/>
    </location>
</feature>
<dbReference type="Proteomes" id="UP001066276">
    <property type="component" value="Chromosome 3_2"/>
</dbReference>
<proteinExistence type="predicted"/>
<gene>
    <name evidence="2" type="ORF">NDU88_001083</name>
</gene>
<sequence length="67" mass="7322">MRWREALSVTEALDLSGGEELGCLQARGNLPMQLQLELQLEQGGTQTGPSKRRTWEVTPKQGGLLSA</sequence>
<evidence type="ECO:0000256" key="1">
    <source>
        <dbReference type="SAM" id="MobiDB-lite"/>
    </source>
</evidence>